<accession>A0A5N5XEG6</accession>
<dbReference type="OrthoDB" id="73875at2759"/>
<dbReference type="Proteomes" id="UP000326565">
    <property type="component" value="Unassembled WGS sequence"/>
</dbReference>
<organism evidence="1 2">
    <name type="scientific">Aspergillus leporis</name>
    <dbReference type="NCBI Taxonomy" id="41062"/>
    <lineage>
        <taxon>Eukaryota</taxon>
        <taxon>Fungi</taxon>
        <taxon>Dikarya</taxon>
        <taxon>Ascomycota</taxon>
        <taxon>Pezizomycotina</taxon>
        <taxon>Eurotiomycetes</taxon>
        <taxon>Eurotiomycetidae</taxon>
        <taxon>Eurotiales</taxon>
        <taxon>Aspergillaceae</taxon>
        <taxon>Aspergillus</taxon>
        <taxon>Aspergillus subgen. Circumdati</taxon>
    </lineage>
</organism>
<keyword evidence="2" id="KW-1185">Reference proteome</keyword>
<dbReference type="EMBL" id="ML732158">
    <property type="protein sequence ID" value="KAB8078467.1"/>
    <property type="molecule type" value="Genomic_DNA"/>
</dbReference>
<gene>
    <name evidence="1" type="ORF">BDV29DRAFT_152792</name>
</gene>
<proteinExistence type="predicted"/>
<protein>
    <submittedName>
        <fullName evidence="1">Uncharacterized protein</fullName>
    </submittedName>
</protein>
<reference evidence="1 2" key="1">
    <citation type="submission" date="2019-04" db="EMBL/GenBank/DDBJ databases">
        <title>Friends and foes A comparative genomics study of 23 Aspergillus species from section Flavi.</title>
        <authorList>
            <consortium name="DOE Joint Genome Institute"/>
            <person name="Kjaerbolling I."/>
            <person name="Vesth T."/>
            <person name="Frisvad J.C."/>
            <person name="Nybo J.L."/>
            <person name="Theobald S."/>
            <person name="Kildgaard S."/>
            <person name="Isbrandt T."/>
            <person name="Kuo A."/>
            <person name="Sato A."/>
            <person name="Lyhne E.K."/>
            <person name="Kogle M.E."/>
            <person name="Wiebenga A."/>
            <person name="Kun R.S."/>
            <person name="Lubbers R.J."/>
            <person name="Makela M.R."/>
            <person name="Barry K."/>
            <person name="Chovatia M."/>
            <person name="Clum A."/>
            <person name="Daum C."/>
            <person name="Haridas S."/>
            <person name="He G."/>
            <person name="LaButti K."/>
            <person name="Lipzen A."/>
            <person name="Mondo S."/>
            <person name="Riley R."/>
            <person name="Salamov A."/>
            <person name="Simmons B.A."/>
            <person name="Magnuson J.K."/>
            <person name="Henrissat B."/>
            <person name="Mortensen U.H."/>
            <person name="Larsen T.O."/>
            <person name="Devries R.P."/>
            <person name="Grigoriev I.V."/>
            <person name="Machida M."/>
            <person name="Baker S.E."/>
            <person name="Andersen M.R."/>
        </authorList>
    </citation>
    <scope>NUCLEOTIDE SEQUENCE [LARGE SCALE GENOMIC DNA]</scope>
    <source>
        <strain evidence="1 2">CBS 151.66</strain>
    </source>
</reference>
<dbReference type="AlphaFoldDB" id="A0A5N5XEG6"/>
<evidence type="ECO:0000313" key="2">
    <source>
        <dbReference type="Proteomes" id="UP000326565"/>
    </source>
</evidence>
<evidence type="ECO:0000313" key="1">
    <source>
        <dbReference type="EMBL" id="KAB8078467.1"/>
    </source>
</evidence>
<name>A0A5N5XEG6_9EURO</name>
<sequence length="132" mass="14969">MTDGGQPYFPLIRNFNTLGSRANTVDFVLLNSKLSGVKSLIWRDADPYDKENIKSRIKDDNPRKALQDPRPVITVIPYLNHPNIQPKWMRTSNDIRTELGRADAEWTDEIGVEVSGQAATRQVISYICITIP</sequence>